<dbReference type="GO" id="GO:0000976">
    <property type="term" value="F:transcription cis-regulatory region binding"/>
    <property type="evidence" value="ECO:0007669"/>
    <property type="project" value="TreeGrafter"/>
</dbReference>
<reference evidence="6" key="1">
    <citation type="journal article" date="2014" name="PLoS ONE">
        <title>Transcriptome-Based Identification of ABC Transporters in the Western Tarnished Plant Bug Lygus hesperus.</title>
        <authorList>
            <person name="Hull J.J."/>
            <person name="Chaney K."/>
            <person name="Geib S.M."/>
            <person name="Fabrick J.A."/>
            <person name="Brent C.S."/>
            <person name="Walsh D."/>
            <person name="Lavine L.C."/>
        </authorList>
    </citation>
    <scope>NUCLEOTIDE SEQUENCE</scope>
</reference>
<dbReference type="EMBL" id="GBHO01042911">
    <property type="protein sequence ID" value="JAG00693.1"/>
    <property type="molecule type" value="Transcribed_RNA"/>
</dbReference>
<dbReference type="InterPro" id="IPR002110">
    <property type="entry name" value="Ankyrin_rpt"/>
</dbReference>
<accession>A0A0A9W2K3</accession>
<dbReference type="Pfam" id="PF00023">
    <property type="entry name" value="Ank"/>
    <property type="match status" value="1"/>
</dbReference>
<organism evidence="6">
    <name type="scientific">Lygus hesperus</name>
    <name type="common">Western plant bug</name>
    <dbReference type="NCBI Taxonomy" id="30085"/>
    <lineage>
        <taxon>Eukaryota</taxon>
        <taxon>Metazoa</taxon>
        <taxon>Ecdysozoa</taxon>
        <taxon>Arthropoda</taxon>
        <taxon>Hexapoda</taxon>
        <taxon>Insecta</taxon>
        <taxon>Pterygota</taxon>
        <taxon>Neoptera</taxon>
        <taxon>Paraneoptera</taxon>
        <taxon>Hemiptera</taxon>
        <taxon>Heteroptera</taxon>
        <taxon>Panheteroptera</taxon>
        <taxon>Cimicomorpha</taxon>
        <taxon>Miridae</taxon>
        <taxon>Mirini</taxon>
        <taxon>Lygus</taxon>
    </lineage>
</organism>
<keyword evidence="1" id="KW-0677">Repeat</keyword>
<dbReference type="GO" id="GO:0045944">
    <property type="term" value="P:positive regulation of transcription by RNA polymerase II"/>
    <property type="evidence" value="ECO:0007669"/>
    <property type="project" value="TreeGrafter"/>
</dbReference>
<sequence length="604" mass="66336">MAKMPVSVAKSAHPETPTATIVMKKESSKIDLSKTETIIANPKDPPVDKGDKPKSETIIIAKPKGPFDEEVPTKFVPLGAIITDGDEINFHRDLSIPRKKPPKTPIATAKKQLKTLEPIRRVVKNDKNAESADQSAQAAQMKELRLLSFGKKLLDSCKSGNAGEVKKFMLEGAPFIADWVGTTPLHYSVMNKHVEVTELLLNAGICKDAKNKVDRTPLHVAAHMGLAYMVKLLLSYGADVNCRDMLNMTPLHWAAESGDLLTAKILLDYGADTSVVNKFGKTAFQLADKNNFADVLREIAETDKLHPDERMIKVSHLQRTALSPSTNRGMFPVAEILEPKPSDIKKLGLPAMMKKVVLVAKENPEGGVYRGAVNISSDIDSDDDFSPPKNDAGEMSADSALKLLKSHGVRMIEPDKDTVVSSAVLNGHTIRLTDAGKLAFKSLEKNLEIDKLTNSEPVLSPEPNPSKNDRTSPDLEGPPSKMQRLSNGQKMHQISAEQLIEMKNVNKFVIKGSSLPETSLPECTIDLSEPIKNGTSDINQPGIVKDIDDSMGGTNAIYLQRMENKANLCLKQINALKRQIRIKEDEYTGIRKQIEMFKTCSKLT</sequence>
<evidence type="ECO:0000256" key="5">
    <source>
        <dbReference type="SAM" id="MobiDB-lite"/>
    </source>
</evidence>
<dbReference type="PROSITE" id="PS50297">
    <property type="entry name" value="ANK_REP_REGION"/>
    <property type="match status" value="3"/>
</dbReference>
<reference evidence="6" key="2">
    <citation type="submission" date="2014-07" db="EMBL/GenBank/DDBJ databases">
        <authorList>
            <person name="Hull J."/>
        </authorList>
    </citation>
    <scope>NUCLEOTIDE SEQUENCE</scope>
</reference>
<evidence type="ECO:0000313" key="6">
    <source>
        <dbReference type="EMBL" id="JAG00693.1"/>
    </source>
</evidence>
<feature type="repeat" description="ANK" evidence="3">
    <location>
        <begin position="180"/>
        <end position="212"/>
    </location>
</feature>
<keyword evidence="4" id="KW-0175">Coiled coil</keyword>
<keyword evidence="2 3" id="KW-0040">ANK repeat</keyword>
<dbReference type="AlphaFoldDB" id="A0A0A9W2K3"/>
<feature type="repeat" description="ANK" evidence="3">
    <location>
        <begin position="246"/>
        <end position="278"/>
    </location>
</feature>
<feature type="region of interest" description="Disordered" evidence="5">
    <location>
        <begin position="453"/>
        <end position="486"/>
    </location>
</feature>
<proteinExistence type="predicted"/>
<dbReference type="InterPro" id="IPR050663">
    <property type="entry name" value="Ankyrin-SOCS_Box"/>
</dbReference>
<evidence type="ECO:0000256" key="3">
    <source>
        <dbReference type="PROSITE-ProRule" id="PRU00023"/>
    </source>
</evidence>
<dbReference type="PANTHER" id="PTHR24193">
    <property type="entry name" value="ANKYRIN REPEAT PROTEIN"/>
    <property type="match status" value="1"/>
</dbReference>
<dbReference type="InterPro" id="IPR036770">
    <property type="entry name" value="Ankyrin_rpt-contain_sf"/>
</dbReference>
<dbReference type="PROSITE" id="PS50088">
    <property type="entry name" value="ANK_REPEAT"/>
    <property type="match status" value="3"/>
</dbReference>
<feature type="repeat" description="ANK" evidence="3">
    <location>
        <begin position="213"/>
        <end position="245"/>
    </location>
</feature>
<protein>
    <submittedName>
        <fullName evidence="6">GA-binding protein subunit beta-1</fullName>
    </submittedName>
</protein>
<dbReference type="PRINTS" id="PR01415">
    <property type="entry name" value="ANKYRIN"/>
</dbReference>
<dbReference type="SUPFAM" id="SSF48403">
    <property type="entry name" value="Ankyrin repeat"/>
    <property type="match status" value="1"/>
</dbReference>
<dbReference type="Pfam" id="PF12796">
    <property type="entry name" value="Ank_2"/>
    <property type="match status" value="1"/>
</dbReference>
<evidence type="ECO:0000256" key="4">
    <source>
        <dbReference type="SAM" id="Coils"/>
    </source>
</evidence>
<name>A0A0A9W2K3_LYGHE</name>
<feature type="coiled-coil region" evidence="4">
    <location>
        <begin position="559"/>
        <end position="593"/>
    </location>
</feature>
<dbReference type="SMART" id="SM00248">
    <property type="entry name" value="ANK"/>
    <property type="match status" value="4"/>
</dbReference>
<dbReference type="Gene3D" id="1.25.40.20">
    <property type="entry name" value="Ankyrin repeat-containing domain"/>
    <property type="match status" value="1"/>
</dbReference>
<dbReference type="PANTHER" id="PTHR24193:SF121">
    <property type="entry name" value="ADA2A-CONTAINING COMPLEX COMPONENT 3, ISOFORM D"/>
    <property type="match status" value="1"/>
</dbReference>
<dbReference type="GO" id="GO:0005634">
    <property type="term" value="C:nucleus"/>
    <property type="evidence" value="ECO:0007669"/>
    <property type="project" value="TreeGrafter"/>
</dbReference>
<gene>
    <name evidence="6" type="primary">GABPB1_1</name>
    <name evidence="6" type="ORF">CM83_49105</name>
</gene>
<evidence type="ECO:0000256" key="1">
    <source>
        <dbReference type="ARBA" id="ARBA00022737"/>
    </source>
</evidence>
<evidence type="ECO:0000256" key="2">
    <source>
        <dbReference type="ARBA" id="ARBA00023043"/>
    </source>
</evidence>